<dbReference type="SUPFAM" id="SSF52096">
    <property type="entry name" value="ClpP/crotonase"/>
    <property type="match status" value="1"/>
</dbReference>
<dbReference type="Proteomes" id="UP000243406">
    <property type="component" value="Unassembled WGS sequence"/>
</dbReference>
<comment type="similarity">
    <text evidence="1 6">Belongs to the peptidase S14 family.</text>
</comment>
<dbReference type="PANTHER" id="PTHR10381">
    <property type="entry name" value="ATP-DEPENDENT CLP PROTEASE PROTEOLYTIC SUBUNIT"/>
    <property type="match status" value="1"/>
</dbReference>
<dbReference type="Gene3D" id="3.90.226.10">
    <property type="entry name" value="2-enoyl-CoA Hydratase, Chain A, domain 1"/>
    <property type="match status" value="1"/>
</dbReference>
<evidence type="ECO:0000313" key="8">
    <source>
        <dbReference type="Proteomes" id="UP000243406"/>
    </source>
</evidence>
<dbReference type="GO" id="GO:0009368">
    <property type="term" value="C:endopeptidase Clp complex"/>
    <property type="evidence" value="ECO:0007669"/>
    <property type="project" value="TreeGrafter"/>
</dbReference>
<keyword evidence="3" id="KW-0645">Protease</keyword>
<keyword evidence="8" id="KW-1185">Reference proteome</keyword>
<dbReference type="GO" id="GO:0004176">
    <property type="term" value="F:ATP-dependent peptidase activity"/>
    <property type="evidence" value="ECO:0007669"/>
    <property type="project" value="InterPro"/>
</dbReference>
<keyword evidence="4" id="KW-0378">Hydrolase</keyword>
<dbReference type="GO" id="GO:0006515">
    <property type="term" value="P:protein quality control for misfolded or incompletely synthesized proteins"/>
    <property type="evidence" value="ECO:0007669"/>
    <property type="project" value="TreeGrafter"/>
</dbReference>
<keyword evidence="2" id="KW-0963">Cytoplasm</keyword>
<evidence type="ECO:0000313" key="7">
    <source>
        <dbReference type="EMBL" id="SKB35931.1"/>
    </source>
</evidence>
<dbReference type="InterPro" id="IPR023562">
    <property type="entry name" value="ClpP/TepA"/>
</dbReference>
<dbReference type="EMBL" id="FUYN01000002">
    <property type="protein sequence ID" value="SKB35931.1"/>
    <property type="molecule type" value="Genomic_DNA"/>
</dbReference>
<dbReference type="GO" id="GO:0004252">
    <property type="term" value="F:serine-type endopeptidase activity"/>
    <property type="evidence" value="ECO:0007669"/>
    <property type="project" value="InterPro"/>
</dbReference>
<accession>A0A1T5ALL0</accession>
<evidence type="ECO:0000256" key="5">
    <source>
        <dbReference type="ARBA" id="ARBA00022825"/>
    </source>
</evidence>
<dbReference type="GO" id="GO:0051117">
    <property type="term" value="F:ATPase binding"/>
    <property type="evidence" value="ECO:0007669"/>
    <property type="project" value="TreeGrafter"/>
</dbReference>
<dbReference type="CDD" id="cd07016">
    <property type="entry name" value="S14_ClpP_1"/>
    <property type="match status" value="1"/>
</dbReference>
<reference evidence="8" key="1">
    <citation type="submission" date="2017-02" db="EMBL/GenBank/DDBJ databases">
        <authorList>
            <person name="Varghese N."/>
            <person name="Submissions S."/>
        </authorList>
    </citation>
    <scope>NUCLEOTIDE SEQUENCE [LARGE SCALE GENOMIC DNA]</scope>
    <source>
        <strain evidence="8">ATCC 35199</strain>
    </source>
</reference>
<dbReference type="AlphaFoldDB" id="A0A1T5ALL0"/>
<dbReference type="InterPro" id="IPR029045">
    <property type="entry name" value="ClpP/crotonase-like_dom_sf"/>
</dbReference>
<dbReference type="PRINTS" id="PR00127">
    <property type="entry name" value="CLPPROTEASEP"/>
</dbReference>
<proteinExistence type="inferred from homology"/>
<protein>
    <recommendedName>
        <fullName evidence="6">ATP-dependent Clp protease proteolytic subunit</fullName>
    </recommendedName>
</protein>
<dbReference type="RefSeq" id="WP_079588957.1">
    <property type="nucleotide sequence ID" value="NZ_FUYN01000002.1"/>
</dbReference>
<evidence type="ECO:0000256" key="2">
    <source>
        <dbReference type="ARBA" id="ARBA00022490"/>
    </source>
</evidence>
<dbReference type="PANTHER" id="PTHR10381:SF70">
    <property type="entry name" value="ATP-DEPENDENT CLP PROTEASE PROTEOLYTIC SUBUNIT"/>
    <property type="match status" value="1"/>
</dbReference>
<dbReference type="NCBIfam" id="NF045542">
    <property type="entry name" value="Clp_rel_HeadMat"/>
    <property type="match status" value="1"/>
</dbReference>
<keyword evidence="5" id="KW-0720">Serine protease</keyword>
<name>A0A1T5ALL0_9FIRM</name>
<dbReference type="OrthoDB" id="9806592at2"/>
<dbReference type="Pfam" id="PF00574">
    <property type="entry name" value="CLP_protease"/>
    <property type="match status" value="1"/>
</dbReference>
<organism evidence="7 8">
    <name type="scientific">Acetoanaerobium noterae</name>
    <dbReference type="NCBI Taxonomy" id="745369"/>
    <lineage>
        <taxon>Bacteria</taxon>
        <taxon>Bacillati</taxon>
        <taxon>Bacillota</taxon>
        <taxon>Clostridia</taxon>
        <taxon>Peptostreptococcales</taxon>
        <taxon>Filifactoraceae</taxon>
        <taxon>Acetoanaerobium</taxon>
    </lineage>
</organism>
<evidence type="ECO:0000256" key="6">
    <source>
        <dbReference type="RuleBase" id="RU003567"/>
    </source>
</evidence>
<evidence type="ECO:0000256" key="3">
    <source>
        <dbReference type="ARBA" id="ARBA00022670"/>
    </source>
</evidence>
<sequence>MAKVRIAGVIISNDQKWIYDWFEMDSFCPNDLRKAITDEYETIEVEINSGGGSVFAGSEIYTALKNHKGQVNVSIVGLAASAASVIAMAGKTVKMSPTAQFMVHNVSAQGEGDYRDMQHMADILKTANETVASAYILKTGKSKDEILAMMDKETWLTAEKAKEYGFIDEVMFTNDDSKFQLLANFMPNIIPTNVIEKMVKEKAQAELDILKLRGEIQ</sequence>
<gene>
    <name evidence="7" type="ORF">SAMN02745120_1020</name>
</gene>
<evidence type="ECO:0000256" key="4">
    <source>
        <dbReference type="ARBA" id="ARBA00022801"/>
    </source>
</evidence>
<evidence type="ECO:0000256" key="1">
    <source>
        <dbReference type="ARBA" id="ARBA00007039"/>
    </source>
</evidence>
<dbReference type="InterPro" id="IPR001907">
    <property type="entry name" value="ClpP"/>
</dbReference>